<dbReference type="AlphaFoldDB" id="A0A1M4SFB6"/>
<dbReference type="RefSeq" id="WP_072934246.1">
    <property type="nucleotide sequence ID" value="NZ_FQUG01000002.1"/>
</dbReference>
<dbReference type="STRING" id="1123243.SAMN02745190_00115"/>
<keyword evidence="2 4" id="KW-0067">ATP-binding</keyword>
<gene>
    <name evidence="4" type="ORF">SAMN02745190_00115</name>
</gene>
<protein>
    <submittedName>
        <fullName evidence="4">ABC-2 type transport system ATP-binding protein</fullName>
    </submittedName>
</protein>
<dbReference type="EMBL" id="FQUG01000002">
    <property type="protein sequence ID" value="SHE30862.1"/>
    <property type="molecule type" value="Genomic_DNA"/>
</dbReference>
<evidence type="ECO:0000256" key="1">
    <source>
        <dbReference type="ARBA" id="ARBA00022741"/>
    </source>
</evidence>
<dbReference type="SMART" id="SM00382">
    <property type="entry name" value="AAA"/>
    <property type="match status" value="2"/>
</dbReference>
<dbReference type="InterPro" id="IPR017871">
    <property type="entry name" value="ABC_transporter-like_CS"/>
</dbReference>
<dbReference type="PANTHER" id="PTHR43038:SF3">
    <property type="entry name" value="ABC TRANSPORTER G FAMILY MEMBER 20 ISOFORM X1"/>
    <property type="match status" value="1"/>
</dbReference>
<reference evidence="4 5" key="1">
    <citation type="submission" date="2016-11" db="EMBL/GenBank/DDBJ databases">
        <authorList>
            <person name="Jaros S."/>
            <person name="Januszkiewicz K."/>
            <person name="Wedrychowicz H."/>
        </authorList>
    </citation>
    <scope>NUCLEOTIDE SEQUENCE [LARGE SCALE GENOMIC DNA]</scope>
    <source>
        <strain evidence="4 5">DSM 10502</strain>
    </source>
</reference>
<keyword evidence="1" id="KW-0547">Nucleotide-binding</keyword>
<dbReference type="InterPro" id="IPR003593">
    <property type="entry name" value="AAA+_ATPase"/>
</dbReference>
<dbReference type="PANTHER" id="PTHR43038">
    <property type="entry name" value="ATP-BINDING CASSETTE, SUB-FAMILY H, MEMBER 1"/>
    <property type="match status" value="1"/>
</dbReference>
<name>A0A1M4SFB6_9FIRM</name>
<keyword evidence="5" id="KW-1185">Reference proteome</keyword>
<feature type="domain" description="ABC transporter" evidence="3">
    <location>
        <begin position="348"/>
        <end position="577"/>
    </location>
</feature>
<evidence type="ECO:0000256" key="2">
    <source>
        <dbReference type="ARBA" id="ARBA00022840"/>
    </source>
</evidence>
<dbReference type="PROSITE" id="PS50893">
    <property type="entry name" value="ABC_TRANSPORTER_2"/>
    <property type="match status" value="2"/>
</dbReference>
<dbReference type="Proteomes" id="UP000184404">
    <property type="component" value="Unassembled WGS sequence"/>
</dbReference>
<feature type="domain" description="ABC transporter" evidence="3">
    <location>
        <begin position="9"/>
        <end position="244"/>
    </location>
</feature>
<dbReference type="InterPro" id="IPR003439">
    <property type="entry name" value="ABC_transporter-like_ATP-bd"/>
</dbReference>
<accession>A0A1M4SFB6</accession>
<dbReference type="GO" id="GO:0005524">
    <property type="term" value="F:ATP binding"/>
    <property type="evidence" value="ECO:0007669"/>
    <property type="project" value="UniProtKB-KW"/>
</dbReference>
<dbReference type="Gene3D" id="3.40.50.300">
    <property type="entry name" value="P-loop containing nucleotide triphosphate hydrolases"/>
    <property type="match status" value="2"/>
</dbReference>
<dbReference type="InterPro" id="IPR027417">
    <property type="entry name" value="P-loop_NTPase"/>
</dbReference>
<dbReference type="SUPFAM" id="SSF52540">
    <property type="entry name" value="P-loop containing nucleoside triphosphate hydrolases"/>
    <property type="match status" value="2"/>
</dbReference>
<sequence length="592" mass="65276">MNAQTDYIVKTENLTKVFPQKDGTSVTALAPLNIEVKKGVLSALIGPDGSGKTTLMRLMAGLMLPTEGRLTVLGKNVAEEPQAVQNELSYMPQKFGLYEDLSVEENMNLYADLHGIPQDIRPERFERLLNMTGLSPFTKRLAGKLSGGMKQKLGLACTLVRSPSLLLLDEPTVGVDPLSRRELWEILKSLVASDPISIFVNTSYMDEAEMCADVFVMNRGRVLMEGTPADIRALAKNLCFSVEPPETVPTRVLQSLLLDDSEHIIDAVPDGGRVHFITRGAEQSPVLDNFSLTAEAVPERLEDGFMLLMHKDLKENPDLSAPAVQSRDDKILKEQKRITSDAGLPVDIEVKNLVRKFGDFTAVANTSFSVHQGEIFGLLGPNGAGKTTTFRMLCGLLPATSGYLNVAGVDLSVSRTKAREKLGYVAQKFSLYGNLSVLENLRFFGGAYGLSGETLKKRINEVIDEFSLHGRENDAAESLPGGYKQRLSMAAALMHKPKILFLDEPTSGIDPLARRQFWRQITDLSAHGTTIIITTHFMEEAEYCDRIMIQDQGRLFAIGSPEGIRDELGLKHAPMNEVFITIVENGRKEEHK</sequence>
<proteinExistence type="predicted"/>
<dbReference type="GO" id="GO:0016887">
    <property type="term" value="F:ATP hydrolysis activity"/>
    <property type="evidence" value="ECO:0007669"/>
    <property type="project" value="InterPro"/>
</dbReference>
<evidence type="ECO:0000313" key="4">
    <source>
        <dbReference type="EMBL" id="SHE30862.1"/>
    </source>
</evidence>
<evidence type="ECO:0000313" key="5">
    <source>
        <dbReference type="Proteomes" id="UP000184404"/>
    </source>
</evidence>
<dbReference type="Pfam" id="PF00005">
    <property type="entry name" value="ABC_tran"/>
    <property type="match status" value="2"/>
</dbReference>
<organism evidence="4 5">
    <name type="scientific">Schwartzia succinivorans DSM 10502</name>
    <dbReference type="NCBI Taxonomy" id="1123243"/>
    <lineage>
        <taxon>Bacteria</taxon>
        <taxon>Bacillati</taxon>
        <taxon>Bacillota</taxon>
        <taxon>Negativicutes</taxon>
        <taxon>Selenomonadales</taxon>
        <taxon>Selenomonadaceae</taxon>
        <taxon>Schwartzia</taxon>
    </lineage>
</organism>
<dbReference type="OrthoDB" id="9804819at2"/>
<evidence type="ECO:0000259" key="3">
    <source>
        <dbReference type="PROSITE" id="PS50893"/>
    </source>
</evidence>
<dbReference type="PROSITE" id="PS00211">
    <property type="entry name" value="ABC_TRANSPORTER_1"/>
    <property type="match status" value="1"/>
</dbReference>